<dbReference type="InParanoid" id="A0A212EXS8"/>
<feature type="domain" description="MADF" evidence="2">
    <location>
        <begin position="16"/>
        <end position="114"/>
    </location>
</feature>
<organism evidence="3 4">
    <name type="scientific">Danaus plexippus plexippus</name>
    <dbReference type="NCBI Taxonomy" id="278856"/>
    <lineage>
        <taxon>Eukaryota</taxon>
        <taxon>Metazoa</taxon>
        <taxon>Ecdysozoa</taxon>
        <taxon>Arthropoda</taxon>
        <taxon>Hexapoda</taxon>
        <taxon>Insecta</taxon>
        <taxon>Pterygota</taxon>
        <taxon>Neoptera</taxon>
        <taxon>Endopterygota</taxon>
        <taxon>Lepidoptera</taxon>
        <taxon>Glossata</taxon>
        <taxon>Ditrysia</taxon>
        <taxon>Papilionoidea</taxon>
        <taxon>Nymphalidae</taxon>
        <taxon>Danainae</taxon>
        <taxon>Danaini</taxon>
        <taxon>Danaina</taxon>
        <taxon>Danaus</taxon>
        <taxon>Danaus</taxon>
    </lineage>
</organism>
<dbReference type="Pfam" id="PF10545">
    <property type="entry name" value="MADF_DNA_bdg"/>
    <property type="match status" value="1"/>
</dbReference>
<name>A0A212EXS8_DANPL</name>
<dbReference type="FunCoup" id="A0A212EXS8">
    <property type="interactions" value="1"/>
</dbReference>
<keyword evidence="4" id="KW-1185">Reference proteome</keyword>
<evidence type="ECO:0000313" key="4">
    <source>
        <dbReference type="Proteomes" id="UP000007151"/>
    </source>
</evidence>
<accession>A0A212EXS8</accession>
<dbReference type="PANTHER" id="PTHR21505:SF8">
    <property type="entry name" value="DPT-YFP REPRESSOR BY OVEREXPRESSION, ISOFORM D-RELATED"/>
    <property type="match status" value="1"/>
</dbReference>
<dbReference type="KEGG" id="dpl:KGM_202555"/>
<dbReference type="eggNOG" id="ENOG502SVJT">
    <property type="taxonomic scope" value="Eukaryota"/>
</dbReference>
<dbReference type="PROSITE" id="PS51029">
    <property type="entry name" value="MADF"/>
    <property type="match status" value="1"/>
</dbReference>
<dbReference type="Proteomes" id="UP000007151">
    <property type="component" value="Unassembled WGS sequence"/>
</dbReference>
<feature type="region of interest" description="Disordered" evidence="1">
    <location>
        <begin position="186"/>
        <end position="205"/>
    </location>
</feature>
<evidence type="ECO:0000259" key="2">
    <source>
        <dbReference type="PROSITE" id="PS51029"/>
    </source>
</evidence>
<proteinExistence type="predicted"/>
<gene>
    <name evidence="3" type="ORF">KGM_202555</name>
</gene>
<dbReference type="AlphaFoldDB" id="A0A212EXS8"/>
<protein>
    <recommendedName>
        <fullName evidence="2">MADF domain-containing protein</fullName>
    </recommendedName>
</protein>
<evidence type="ECO:0000256" key="1">
    <source>
        <dbReference type="SAM" id="MobiDB-lite"/>
    </source>
</evidence>
<dbReference type="SMART" id="SM00595">
    <property type="entry name" value="MADF"/>
    <property type="match status" value="1"/>
</dbReference>
<evidence type="ECO:0000313" key="3">
    <source>
        <dbReference type="EMBL" id="OWR46244.1"/>
    </source>
</evidence>
<dbReference type="InterPro" id="IPR006578">
    <property type="entry name" value="MADF-dom"/>
</dbReference>
<reference evidence="3 4" key="1">
    <citation type="journal article" date="2011" name="Cell">
        <title>The monarch butterfly genome yields insights into long-distance migration.</title>
        <authorList>
            <person name="Zhan S."/>
            <person name="Merlin C."/>
            <person name="Boore J.L."/>
            <person name="Reppert S.M."/>
        </authorList>
    </citation>
    <scope>NUCLEOTIDE SEQUENCE [LARGE SCALE GENOMIC DNA]</scope>
    <source>
        <strain evidence="3">F-2</strain>
    </source>
</reference>
<dbReference type="EMBL" id="AGBW02011712">
    <property type="protein sequence ID" value="OWR46244.1"/>
    <property type="molecule type" value="Genomic_DNA"/>
</dbReference>
<feature type="region of interest" description="Disordered" evidence="1">
    <location>
        <begin position="117"/>
        <end position="173"/>
    </location>
</feature>
<sequence length="286" mass="33176">MANSSAKDKEREFLIGCIELYRDLPALWQTKSKLYHDRDKKNTAYDILLAKYNEMFPRATKEDLKKKINSLRTNYRKELKKHVNSMKSGAGADSVYEPTLWYFKEMNFLRDQELPLDSESSVDIHRSSPADEEEDNEEQRSNNNKNSTSDKHRSRALPENPKKNGYNEDQQAQNVRVRVFRQYRHEPVSPPPRSAAQHLAPSSEDHQARDEHYYWVMACAADLRNMDRTQQIYAKKAIAEILMEGQLGALSRESVRINNRLDDSILLKIGSPRSLDEADSLQNDQS</sequence>
<comment type="caution">
    <text evidence="3">The sequence shown here is derived from an EMBL/GenBank/DDBJ whole genome shotgun (WGS) entry which is preliminary data.</text>
</comment>
<dbReference type="PANTHER" id="PTHR21505">
    <property type="entry name" value="MADF DOMAIN-CONTAINING PROTEIN-RELATED"/>
    <property type="match status" value="1"/>
</dbReference>